<dbReference type="SUPFAM" id="SSF53822">
    <property type="entry name" value="Periplasmic binding protein-like I"/>
    <property type="match status" value="1"/>
</dbReference>
<sequence>MEKKKKTNYLTVIAGLVLISLVCLVLYIVREYYAISSLQKQYTQTTEASGYKYHCAFITNSVTAFWDSTFEAAREEGIPENIYVEDFGKNLDLSYTTNELLKMATAARVDAIIMEANDDYSTTQLMNKAVDAGIAVSTIYRDNMNSERYSYTGVNNVTIGYDYGSLALKYADASDSNVMVILDSQEQDTESRLLVSGIGKALEEQRSDMKLDTMKLNNSNTFEVEESIRKYLKNHLNETDIVICTTLQQTQSISQIAVDMNYVGDFKIIGSYQNDSVLEYLSSGVISANIVIDAAQMGKRAVDNLAEYLEYGYTSDYSQVDVHTLEKEDAIRLLNARQAEAESETGKEAE</sequence>
<dbReference type="PANTHER" id="PTHR46847:SF1">
    <property type="entry name" value="D-ALLOSE-BINDING PERIPLASMIC PROTEIN-RELATED"/>
    <property type="match status" value="1"/>
</dbReference>
<dbReference type="EMBL" id="JACRSZ010000008">
    <property type="protein sequence ID" value="MBC8573261.1"/>
    <property type="molecule type" value="Genomic_DNA"/>
</dbReference>
<dbReference type="RefSeq" id="WP_249308360.1">
    <property type="nucleotide sequence ID" value="NZ_JACRSZ010000008.1"/>
</dbReference>
<keyword evidence="3" id="KW-0732">Signal</keyword>
<protein>
    <submittedName>
        <fullName evidence="6">Substrate-binding domain-containing protein</fullName>
    </submittedName>
</protein>
<proteinExistence type="inferred from homology"/>
<accession>A0ABR7NA41</accession>
<dbReference type="InterPro" id="IPR028082">
    <property type="entry name" value="Peripla_BP_I"/>
</dbReference>
<evidence type="ECO:0000259" key="5">
    <source>
        <dbReference type="Pfam" id="PF13407"/>
    </source>
</evidence>
<feature type="transmembrane region" description="Helical" evidence="4">
    <location>
        <begin position="7"/>
        <end position="29"/>
    </location>
</feature>
<evidence type="ECO:0000256" key="4">
    <source>
        <dbReference type="SAM" id="Phobius"/>
    </source>
</evidence>
<evidence type="ECO:0000313" key="6">
    <source>
        <dbReference type="EMBL" id="MBC8573261.1"/>
    </source>
</evidence>
<dbReference type="Gene3D" id="3.40.50.2300">
    <property type="match status" value="2"/>
</dbReference>
<evidence type="ECO:0000256" key="2">
    <source>
        <dbReference type="ARBA" id="ARBA00007639"/>
    </source>
</evidence>
<organism evidence="6 7">
    <name type="scientific">Jingyaoa shaoxingensis</name>
    <dbReference type="NCBI Taxonomy" id="2763671"/>
    <lineage>
        <taxon>Bacteria</taxon>
        <taxon>Bacillati</taxon>
        <taxon>Bacillota</taxon>
        <taxon>Clostridia</taxon>
        <taxon>Lachnospirales</taxon>
        <taxon>Lachnospiraceae</taxon>
        <taxon>Jingyaoa</taxon>
    </lineage>
</organism>
<dbReference type="Proteomes" id="UP000657421">
    <property type="component" value="Unassembled WGS sequence"/>
</dbReference>
<feature type="domain" description="Periplasmic binding protein" evidence="5">
    <location>
        <begin position="65"/>
        <end position="310"/>
    </location>
</feature>
<keyword evidence="4" id="KW-0812">Transmembrane</keyword>
<evidence type="ECO:0000256" key="3">
    <source>
        <dbReference type="ARBA" id="ARBA00022729"/>
    </source>
</evidence>
<keyword evidence="4" id="KW-1133">Transmembrane helix</keyword>
<evidence type="ECO:0000313" key="7">
    <source>
        <dbReference type="Proteomes" id="UP000657421"/>
    </source>
</evidence>
<comment type="subcellular location">
    <subcellularLocation>
        <location evidence="1">Cell envelope</location>
    </subcellularLocation>
</comment>
<keyword evidence="7" id="KW-1185">Reference proteome</keyword>
<dbReference type="InterPro" id="IPR025997">
    <property type="entry name" value="SBP_2_dom"/>
</dbReference>
<dbReference type="Pfam" id="PF13407">
    <property type="entry name" value="Peripla_BP_4"/>
    <property type="match status" value="1"/>
</dbReference>
<comment type="similarity">
    <text evidence="2">Belongs to the bacterial solute-binding protein 2 family.</text>
</comment>
<gene>
    <name evidence="6" type="ORF">H8716_09215</name>
</gene>
<evidence type="ECO:0000256" key="1">
    <source>
        <dbReference type="ARBA" id="ARBA00004196"/>
    </source>
</evidence>
<comment type="caution">
    <text evidence="6">The sequence shown here is derived from an EMBL/GenBank/DDBJ whole genome shotgun (WGS) entry which is preliminary data.</text>
</comment>
<keyword evidence="4" id="KW-0472">Membrane</keyword>
<reference evidence="6 7" key="1">
    <citation type="submission" date="2020-08" db="EMBL/GenBank/DDBJ databases">
        <title>Genome public.</title>
        <authorList>
            <person name="Liu C."/>
            <person name="Sun Q."/>
        </authorList>
    </citation>
    <scope>NUCLEOTIDE SEQUENCE [LARGE SCALE GENOMIC DNA]</scope>
    <source>
        <strain evidence="6 7">NSJ-46</strain>
    </source>
</reference>
<name>A0ABR7NA41_9FIRM</name>
<dbReference type="PANTHER" id="PTHR46847">
    <property type="entry name" value="D-ALLOSE-BINDING PERIPLASMIC PROTEIN-RELATED"/>
    <property type="match status" value="1"/>
</dbReference>